<feature type="region of interest" description="Disordered" evidence="1">
    <location>
        <begin position="70"/>
        <end position="99"/>
    </location>
</feature>
<keyword evidence="3" id="KW-1185">Reference proteome</keyword>
<dbReference type="Proteomes" id="UP001059971">
    <property type="component" value="Chromosome 1"/>
</dbReference>
<name>A0ABN5WAM2_9SPHN</name>
<reference evidence="2" key="1">
    <citation type="submission" date="2018-07" db="EMBL/GenBank/DDBJ databases">
        <title>Complete genome sequence of Sphingomonas bisphenolicum strain AO1, a bisphenol A degradative bacterium isolated from Japanese farm field.</title>
        <authorList>
            <person name="Murakami M."/>
            <person name="Koh M."/>
            <person name="Koba S."/>
            <person name="Matsumura Y."/>
        </authorList>
    </citation>
    <scope>NUCLEOTIDE SEQUENCE</scope>
    <source>
        <strain evidence="2">AO1</strain>
    </source>
</reference>
<protein>
    <submittedName>
        <fullName evidence="2">Uncharacterized protein</fullName>
    </submittedName>
</protein>
<accession>A0ABN5WAM2</accession>
<feature type="region of interest" description="Disordered" evidence="1">
    <location>
        <begin position="1"/>
        <end position="31"/>
    </location>
</feature>
<organism evidence="2 3">
    <name type="scientific">Sphingomonas bisphenolicum</name>
    <dbReference type="NCBI Taxonomy" id="296544"/>
    <lineage>
        <taxon>Bacteria</taxon>
        <taxon>Pseudomonadati</taxon>
        <taxon>Pseudomonadota</taxon>
        <taxon>Alphaproteobacteria</taxon>
        <taxon>Sphingomonadales</taxon>
        <taxon>Sphingomonadaceae</taxon>
        <taxon>Sphingomonas</taxon>
    </lineage>
</organism>
<sequence length="99" mass="10602">MDDAPADGTPAPTKVRRLPGTGGIMTPPPDPEAAIRSEFTAVEQKDSASAYDMFARRHPGHPLAREAKRRATTLNAKAPRRLDPTPCLNGASRKCDPPS</sequence>
<gene>
    <name evidence="2" type="ORF">SBA_ch1_02470</name>
</gene>
<evidence type="ECO:0000313" key="3">
    <source>
        <dbReference type="Proteomes" id="UP001059971"/>
    </source>
</evidence>
<evidence type="ECO:0000256" key="1">
    <source>
        <dbReference type="SAM" id="MobiDB-lite"/>
    </source>
</evidence>
<evidence type="ECO:0000313" key="2">
    <source>
        <dbReference type="EMBL" id="BBF68047.1"/>
    </source>
</evidence>
<proteinExistence type="predicted"/>
<dbReference type="EMBL" id="AP018817">
    <property type="protein sequence ID" value="BBF68047.1"/>
    <property type="molecule type" value="Genomic_DNA"/>
</dbReference>